<dbReference type="CDD" id="cd01129">
    <property type="entry name" value="PulE-GspE-like"/>
    <property type="match status" value="1"/>
</dbReference>
<dbReference type="Pfam" id="PF00437">
    <property type="entry name" value="T2SSE"/>
    <property type="match status" value="1"/>
</dbReference>
<evidence type="ECO:0000259" key="4">
    <source>
        <dbReference type="Pfam" id="PF00437"/>
    </source>
</evidence>
<feature type="domain" description="Bacterial type II secretion system protein E" evidence="4">
    <location>
        <begin position="23"/>
        <end position="335"/>
    </location>
</feature>
<proteinExistence type="inferred from homology"/>
<accession>A0A2K1NX98</accession>
<dbReference type="Gene3D" id="3.30.450.90">
    <property type="match status" value="1"/>
</dbReference>
<dbReference type="GO" id="GO:0005524">
    <property type="term" value="F:ATP binding"/>
    <property type="evidence" value="ECO:0007669"/>
    <property type="project" value="UniProtKB-KW"/>
</dbReference>
<dbReference type="GO" id="GO:0016887">
    <property type="term" value="F:ATP hydrolysis activity"/>
    <property type="evidence" value="ECO:0007669"/>
    <property type="project" value="TreeGrafter"/>
</dbReference>
<keyword evidence="3" id="KW-0067">ATP-binding</keyword>
<evidence type="ECO:0000256" key="3">
    <source>
        <dbReference type="ARBA" id="ARBA00022840"/>
    </source>
</evidence>
<sequence>MKRKPSNFYLLYDKSLKNYKVEENILDNFLKKYDDENITDFHFEPHEGKIDVKARYCGDLITLETMGSYEYEVVLNKLLINCGYDIVKDFENIDGSFSFQEINYRASFVRSSGGISCVLRKLRNIDDIKVVLEPSILSNVEKLIDQKSKMLIFSGPTGSGKTTTMQYIVNKFKRRRKVHSIENPVEYNNPGIIQIVSKSEEEKADILKYILRQDPDLIVVGEIRERNFAKLLFESSITGHLVFSTLHAKNVFLVLQRLKMFGIEVKNLSESLDLILNQRLIPKNCSFCQGNGCQQCYNTGKKGFITIFEGLVISKNLKKDISQGKSINFISDKYKDSDCYIDPLPTLGKFFNEGLISEDQYLNNLSSF</sequence>
<comment type="caution">
    <text evidence="5">The sequence shown here is derived from an EMBL/GenBank/DDBJ whole genome shotgun (WGS) entry which is preliminary data.</text>
</comment>
<keyword evidence="2" id="KW-0547">Nucleotide-binding</keyword>
<dbReference type="Proteomes" id="UP000236434">
    <property type="component" value="Unassembled WGS sequence"/>
</dbReference>
<dbReference type="Gene3D" id="3.40.50.300">
    <property type="entry name" value="P-loop containing nucleotide triphosphate hydrolases"/>
    <property type="match status" value="1"/>
</dbReference>
<comment type="similarity">
    <text evidence="1">Belongs to the GSP E family.</text>
</comment>
<evidence type="ECO:0000313" key="6">
    <source>
        <dbReference type="Proteomes" id="UP000236434"/>
    </source>
</evidence>
<dbReference type="AlphaFoldDB" id="A0A2K1NX98"/>
<gene>
    <name evidence="5" type="ORF">X929_09290</name>
</gene>
<dbReference type="PANTHER" id="PTHR30258:SF2">
    <property type="entry name" value="COMG OPERON PROTEIN 1"/>
    <property type="match status" value="1"/>
</dbReference>
<evidence type="ECO:0000256" key="1">
    <source>
        <dbReference type="ARBA" id="ARBA00006611"/>
    </source>
</evidence>
<dbReference type="SUPFAM" id="SSF52540">
    <property type="entry name" value="P-loop containing nucleoside triphosphate hydrolases"/>
    <property type="match status" value="1"/>
</dbReference>
<dbReference type="EMBL" id="AZRL01000022">
    <property type="protein sequence ID" value="PNR95163.1"/>
    <property type="molecule type" value="Genomic_DNA"/>
</dbReference>
<dbReference type="InterPro" id="IPR001482">
    <property type="entry name" value="T2SS/T4SS_dom"/>
</dbReference>
<protein>
    <recommendedName>
        <fullName evidence="4">Bacterial type II secretion system protein E domain-containing protein</fullName>
    </recommendedName>
</protein>
<dbReference type="RefSeq" id="WP_103067693.1">
    <property type="nucleotide sequence ID" value="NZ_AZRL01000022.1"/>
</dbReference>
<organism evidence="5 6">
    <name type="scientific">Petrotoga olearia DSM 13574</name>
    <dbReference type="NCBI Taxonomy" id="1122955"/>
    <lineage>
        <taxon>Bacteria</taxon>
        <taxon>Thermotogati</taxon>
        <taxon>Thermotogota</taxon>
        <taxon>Thermotogae</taxon>
        <taxon>Petrotogales</taxon>
        <taxon>Petrotogaceae</taxon>
        <taxon>Petrotoga</taxon>
    </lineage>
</organism>
<dbReference type="InterPro" id="IPR027417">
    <property type="entry name" value="P-loop_NTPase"/>
</dbReference>
<dbReference type="PANTHER" id="PTHR30258">
    <property type="entry name" value="TYPE II SECRETION SYSTEM PROTEIN GSPE-RELATED"/>
    <property type="match status" value="1"/>
</dbReference>
<reference evidence="5 6" key="1">
    <citation type="submission" date="2013-12" db="EMBL/GenBank/DDBJ databases">
        <title>Comparative genomics of Petrotoga isolates.</title>
        <authorList>
            <person name="Nesbo C.L."/>
            <person name="Charchuk R."/>
            <person name="Chow K."/>
        </authorList>
    </citation>
    <scope>NUCLEOTIDE SEQUENCE [LARGE SCALE GENOMIC DNA]</scope>
    <source>
        <strain evidence="5 6">DSM 13574</strain>
    </source>
</reference>
<evidence type="ECO:0000256" key="2">
    <source>
        <dbReference type="ARBA" id="ARBA00022741"/>
    </source>
</evidence>
<dbReference type="GO" id="GO:0005886">
    <property type="term" value="C:plasma membrane"/>
    <property type="evidence" value="ECO:0007669"/>
    <property type="project" value="TreeGrafter"/>
</dbReference>
<evidence type="ECO:0000313" key="5">
    <source>
        <dbReference type="EMBL" id="PNR95163.1"/>
    </source>
</evidence>
<name>A0A2K1NX98_9BACT</name>
<dbReference type="OrthoDB" id="9808272at2"/>